<name>A0AC61RSK7_9FIRM</name>
<keyword evidence="2" id="KW-1185">Reference proteome</keyword>
<accession>A0AC61RSK7</accession>
<organism evidence="1 2">
    <name type="scientific">Petralouisia muris</name>
    <dbReference type="NCBI Taxonomy" id="3032872"/>
    <lineage>
        <taxon>Bacteria</taxon>
        <taxon>Bacillati</taxon>
        <taxon>Bacillota</taxon>
        <taxon>Clostridia</taxon>
        <taxon>Lachnospirales</taxon>
        <taxon>Lachnospiraceae</taxon>
        <taxon>Petralouisia</taxon>
    </lineage>
</organism>
<protein>
    <submittedName>
        <fullName evidence="1">Stage V sporulation protein AB</fullName>
    </submittedName>
</protein>
<evidence type="ECO:0000313" key="2">
    <source>
        <dbReference type="Proteomes" id="UP000304953"/>
    </source>
</evidence>
<evidence type="ECO:0000313" key="1">
    <source>
        <dbReference type="EMBL" id="TGY93580.1"/>
    </source>
</evidence>
<reference evidence="1" key="1">
    <citation type="submission" date="2019-04" db="EMBL/GenBank/DDBJ databases">
        <title>Microbes associate with the intestines of laboratory mice.</title>
        <authorList>
            <person name="Navarre W."/>
            <person name="Wong E."/>
            <person name="Huang K."/>
            <person name="Tropini C."/>
            <person name="Ng K."/>
            <person name="Yu B."/>
        </authorList>
    </citation>
    <scope>NUCLEOTIDE SEQUENCE</scope>
    <source>
        <strain evidence="1">NM01_1-7b</strain>
    </source>
</reference>
<proteinExistence type="predicted"/>
<dbReference type="EMBL" id="SRYA01000041">
    <property type="protein sequence ID" value="TGY93580.1"/>
    <property type="molecule type" value="Genomic_DNA"/>
</dbReference>
<comment type="caution">
    <text evidence="1">The sequence shown here is derived from an EMBL/GenBank/DDBJ whole genome shotgun (WGS) entry which is preliminary data.</text>
</comment>
<sequence length="141" mass="14934">MWIKQVFLGFIGLASGSAISAGVFSFIISIGVVPRIIGKSRTAADIIAYENAVILGGAVGNIFSLFHVQAPLGILGVLVFGLSAGVFTGCLAVALAEILNTFPIMFRRFGVKEGLSLILFFMALGKALGALYFYANHMQKM</sequence>
<dbReference type="Proteomes" id="UP000304953">
    <property type="component" value="Unassembled WGS sequence"/>
</dbReference>
<gene>
    <name evidence="1" type="ORF">E5329_18040</name>
</gene>